<name>A0A914CL45_9BILA</name>
<accession>A0A914CL45</accession>
<keyword evidence="3" id="KW-1185">Reference proteome</keyword>
<reference evidence="4" key="1">
    <citation type="submission" date="2022-11" db="UniProtKB">
        <authorList>
            <consortium name="WormBaseParasite"/>
        </authorList>
    </citation>
    <scope>IDENTIFICATION</scope>
</reference>
<proteinExistence type="predicted"/>
<feature type="signal peptide" evidence="2">
    <location>
        <begin position="1"/>
        <end position="18"/>
    </location>
</feature>
<dbReference type="WBParaSite" id="ACRNAN_scaffold11992.g27838.t1">
    <property type="protein sequence ID" value="ACRNAN_scaffold11992.g27838.t1"/>
    <property type="gene ID" value="ACRNAN_scaffold11992.g27838"/>
</dbReference>
<evidence type="ECO:0000256" key="2">
    <source>
        <dbReference type="SAM" id="SignalP"/>
    </source>
</evidence>
<evidence type="ECO:0000256" key="1">
    <source>
        <dbReference type="SAM" id="Phobius"/>
    </source>
</evidence>
<dbReference type="Proteomes" id="UP000887540">
    <property type="component" value="Unplaced"/>
</dbReference>
<dbReference type="AlphaFoldDB" id="A0A914CL45"/>
<keyword evidence="1" id="KW-1133">Transmembrane helix</keyword>
<sequence>MINLIFLYLIIPIQLSVSLVQHSFMKYDPPGSWKCPLTDEVTCNDHIYKRKCICHKRTSDMSPALYPYCDNLIPLDRAFGHVVTLSLNLSKQIWFKCEYSEVIGAHYPYRSLDEALTTNIQMCGSFEENGVVILRKRCIKDKFQVQLAILKSPRKRLSNLTDNDFANFFKYHIARFMGRKYIATEFENADRLFPIMDNTPSEFAESPKDDPPSTPKPVTCFSFLQLNFYHCGNAHLILYCTLGTCIFALLCAMVYYDRMMTRYENKVIQVVRMNALESAAAGTNQQQTLL</sequence>
<feature type="chain" id="PRO_5036837819" evidence="2">
    <location>
        <begin position="19"/>
        <end position="290"/>
    </location>
</feature>
<evidence type="ECO:0000313" key="3">
    <source>
        <dbReference type="Proteomes" id="UP000887540"/>
    </source>
</evidence>
<keyword evidence="2" id="KW-0732">Signal</keyword>
<protein>
    <submittedName>
        <fullName evidence="4">Uncharacterized protein</fullName>
    </submittedName>
</protein>
<keyword evidence="1" id="KW-0472">Membrane</keyword>
<organism evidence="3 4">
    <name type="scientific">Acrobeloides nanus</name>
    <dbReference type="NCBI Taxonomy" id="290746"/>
    <lineage>
        <taxon>Eukaryota</taxon>
        <taxon>Metazoa</taxon>
        <taxon>Ecdysozoa</taxon>
        <taxon>Nematoda</taxon>
        <taxon>Chromadorea</taxon>
        <taxon>Rhabditida</taxon>
        <taxon>Tylenchina</taxon>
        <taxon>Cephalobomorpha</taxon>
        <taxon>Cephaloboidea</taxon>
        <taxon>Cephalobidae</taxon>
        <taxon>Acrobeloides</taxon>
    </lineage>
</organism>
<feature type="transmembrane region" description="Helical" evidence="1">
    <location>
        <begin position="236"/>
        <end position="256"/>
    </location>
</feature>
<keyword evidence="1" id="KW-0812">Transmembrane</keyword>
<evidence type="ECO:0000313" key="4">
    <source>
        <dbReference type="WBParaSite" id="ACRNAN_scaffold11992.g27838.t1"/>
    </source>
</evidence>